<dbReference type="Proteomes" id="UP000613193">
    <property type="component" value="Unassembled WGS sequence"/>
</dbReference>
<name>A0A934UM47_9SPHI</name>
<proteinExistence type="predicted"/>
<keyword evidence="2" id="KW-1185">Reference proteome</keyword>
<evidence type="ECO:0000313" key="2">
    <source>
        <dbReference type="Proteomes" id="UP000613193"/>
    </source>
</evidence>
<dbReference type="EMBL" id="JAEHFW010000001">
    <property type="protein sequence ID" value="MBK0379268.1"/>
    <property type="molecule type" value="Genomic_DNA"/>
</dbReference>
<comment type="caution">
    <text evidence="1">The sequence shown here is derived from an EMBL/GenBank/DDBJ whole genome shotgun (WGS) entry which is preliminary data.</text>
</comment>
<evidence type="ECO:0000313" key="1">
    <source>
        <dbReference type="EMBL" id="MBK0379268.1"/>
    </source>
</evidence>
<accession>A0A934UM47</accession>
<sequence>MMPDWPIQSFHEKIKYRDQEKLAPNHRTNSSPALYPVWAEQVGRGRW</sequence>
<gene>
    <name evidence="1" type="ORF">I5M19_08125</name>
</gene>
<protein>
    <submittedName>
        <fullName evidence="1">Uncharacterized protein</fullName>
    </submittedName>
</protein>
<dbReference type="AlphaFoldDB" id="A0A934UM47"/>
<reference evidence="1" key="1">
    <citation type="submission" date="2020-12" db="EMBL/GenBank/DDBJ databases">
        <title>Bacterial novel species Mucilaginibacter sp. SD-g isolated from soil.</title>
        <authorList>
            <person name="Jung H.-Y."/>
        </authorList>
    </citation>
    <scope>NUCLEOTIDE SEQUENCE</scope>
    <source>
        <strain evidence="1">SD-g</strain>
    </source>
</reference>
<organism evidence="1 2">
    <name type="scientific">Mucilaginibacter segetis</name>
    <dbReference type="NCBI Taxonomy" id="2793071"/>
    <lineage>
        <taxon>Bacteria</taxon>
        <taxon>Pseudomonadati</taxon>
        <taxon>Bacteroidota</taxon>
        <taxon>Sphingobacteriia</taxon>
        <taxon>Sphingobacteriales</taxon>
        <taxon>Sphingobacteriaceae</taxon>
        <taxon>Mucilaginibacter</taxon>
    </lineage>
</organism>